<protein>
    <recommendedName>
        <fullName evidence="4">TonB C-terminal domain-containing protein</fullName>
    </recommendedName>
</protein>
<organism evidence="2 3">
    <name type="scientific">Fibrella aestuarina BUZ 2</name>
    <dbReference type="NCBI Taxonomy" id="1166018"/>
    <lineage>
        <taxon>Bacteria</taxon>
        <taxon>Pseudomonadati</taxon>
        <taxon>Bacteroidota</taxon>
        <taxon>Cytophagia</taxon>
        <taxon>Cytophagales</taxon>
        <taxon>Spirosomataceae</taxon>
        <taxon>Fibrella</taxon>
    </lineage>
</organism>
<sequence length="189" mass="21793">MVQNRYWRQVVFVCCYSLSLAAYSQAKQPIDLSFTYVDPKYNRPIYATNYLWERYTNVAKLVSDYSHFNCLQTLGQIRFRVEKTGVIDQVQVTSKAFPDYLPGMFRDRLEASKPYWTCADCETKGPVSITVPVFIQFEVGCRGKQDSVYTNHMLGTLLRFPSANLLPILGIQTGDRSLMLYPILLESIR</sequence>
<accession>I0K304</accession>
<evidence type="ECO:0000256" key="1">
    <source>
        <dbReference type="SAM" id="SignalP"/>
    </source>
</evidence>
<dbReference type="OrthoDB" id="971494at2"/>
<dbReference type="EMBL" id="HE796683">
    <property type="protein sequence ID" value="CCG98507.1"/>
    <property type="molecule type" value="Genomic_DNA"/>
</dbReference>
<dbReference type="Proteomes" id="UP000011058">
    <property type="component" value="Chromosome"/>
</dbReference>
<proteinExistence type="predicted"/>
<dbReference type="HOGENOM" id="CLU_1432596_0_0_10"/>
<keyword evidence="3" id="KW-1185">Reference proteome</keyword>
<reference evidence="2 3" key="1">
    <citation type="journal article" date="2012" name="J. Bacteriol.">
        <title>Genome Sequence of Fibrella aestuarina BUZ 2T, a Filamentous Marine Bacterium.</title>
        <authorList>
            <person name="Filippini M."/>
            <person name="Qi W."/>
            <person name="Blom J."/>
            <person name="Goesmann A."/>
            <person name="Smits T.H."/>
            <person name="Bagheri H.C."/>
        </authorList>
    </citation>
    <scope>NUCLEOTIDE SEQUENCE [LARGE SCALE GENOMIC DNA]</scope>
    <source>
        <strain evidence="3">BUZ 2T</strain>
    </source>
</reference>
<evidence type="ECO:0008006" key="4">
    <source>
        <dbReference type="Google" id="ProtNLM"/>
    </source>
</evidence>
<evidence type="ECO:0000313" key="3">
    <source>
        <dbReference type="Proteomes" id="UP000011058"/>
    </source>
</evidence>
<evidence type="ECO:0000313" key="2">
    <source>
        <dbReference type="EMBL" id="CCG98507.1"/>
    </source>
</evidence>
<name>I0K304_9BACT</name>
<feature type="signal peptide" evidence="1">
    <location>
        <begin position="1"/>
        <end position="26"/>
    </location>
</feature>
<dbReference type="KEGG" id="fae:FAES_0496"/>
<gene>
    <name evidence="2" type="ORF">FAES_0496</name>
</gene>
<dbReference type="RefSeq" id="WP_015329607.1">
    <property type="nucleotide sequence ID" value="NC_020054.1"/>
</dbReference>
<feature type="chain" id="PRO_5003630164" description="TonB C-terminal domain-containing protein" evidence="1">
    <location>
        <begin position="27"/>
        <end position="189"/>
    </location>
</feature>
<keyword evidence="1" id="KW-0732">Signal</keyword>
<dbReference type="AlphaFoldDB" id="I0K304"/>